<reference evidence="3 4" key="1">
    <citation type="submission" date="2017-01" db="EMBL/GenBank/DDBJ databases">
        <authorList>
            <person name="Varghese N."/>
            <person name="Submissions S."/>
        </authorList>
    </citation>
    <scope>NUCLEOTIDE SEQUENCE [LARGE SCALE GENOMIC DNA]</scope>
    <source>
        <strain evidence="3 4">ATCC 35905</strain>
    </source>
</reference>
<dbReference type="GO" id="GO:0008834">
    <property type="term" value="F:ditrans,polycis-undecaprenyl-diphosphate synthase [(2E,6E)-farnesyl-diphosphate specific] activity"/>
    <property type="evidence" value="ECO:0007669"/>
    <property type="project" value="TreeGrafter"/>
</dbReference>
<comment type="cofactor">
    <cofactor evidence="2">
        <name>Mg(2+)</name>
        <dbReference type="ChEBI" id="CHEBI:18420"/>
    </cofactor>
    <text evidence="2">Binds 2 magnesium ions per subunit.</text>
</comment>
<dbReference type="Gene3D" id="3.40.1180.10">
    <property type="entry name" value="Decaprenyl diphosphate synthase-like"/>
    <property type="match status" value="1"/>
</dbReference>
<dbReference type="HAMAP" id="MF_01139">
    <property type="entry name" value="ISPT"/>
    <property type="match status" value="1"/>
</dbReference>
<keyword evidence="2" id="KW-0479">Metal-binding</keyword>
<dbReference type="GO" id="GO:0016094">
    <property type="term" value="P:polyprenol biosynthetic process"/>
    <property type="evidence" value="ECO:0007669"/>
    <property type="project" value="TreeGrafter"/>
</dbReference>
<comment type="subunit">
    <text evidence="2">Homodimer.</text>
</comment>
<feature type="binding site" evidence="2">
    <location>
        <position position="35"/>
    </location>
    <ligand>
        <name>substrate</name>
    </ligand>
</feature>
<dbReference type="Proteomes" id="UP000186308">
    <property type="component" value="Unassembled WGS sequence"/>
</dbReference>
<feature type="binding site" evidence="2">
    <location>
        <position position="186"/>
    </location>
    <ligand>
        <name>substrate</name>
    </ligand>
</feature>
<dbReference type="InterPro" id="IPR036424">
    <property type="entry name" value="UPP_synth-like_sf"/>
</dbReference>
<accession>A0A8G2CP33</accession>
<dbReference type="EC" id="2.5.1.-" evidence="2"/>
<comment type="function">
    <text evidence="2">Catalyzes the condensation of isopentenyl diphosphate (IPP) with allylic pyrophosphates generating different type of terpenoids.</text>
</comment>
<feature type="binding site" evidence="2">
    <location>
        <begin position="192"/>
        <end position="194"/>
    </location>
    <ligand>
        <name>substrate</name>
    </ligand>
</feature>
<feature type="binding site" evidence="2">
    <location>
        <position position="31"/>
    </location>
    <ligand>
        <name>substrate</name>
    </ligand>
</feature>
<comment type="caution">
    <text evidence="3">The sequence shown here is derived from an EMBL/GenBank/DDBJ whole genome shotgun (WGS) entry which is preliminary data.</text>
</comment>
<feature type="binding site" evidence="2">
    <location>
        <position position="18"/>
    </location>
    <ligand>
        <name>Mg(2+)</name>
        <dbReference type="ChEBI" id="CHEBI:18420"/>
    </ligand>
</feature>
<proteinExistence type="inferred from homology"/>
<feature type="binding site" evidence="2">
    <location>
        <position position="23"/>
    </location>
    <ligand>
        <name>substrate</name>
    </ligand>
</feature>
<sequence length="246" mass="27356">MTSQNPPLTPRHIAIIMDGNGRWAARRGLPRAAGHREGVRAVRRTIEAAIEHNVRWLTLFAFSSENWRRPAEEVTDLTFLLRHYLRSELNELAEAGVRLRVIGERDRFGPALEAELAAAETRTEGNERLNLVIALSYGARAEIVAAARRIAREAKAGTLDPALLDEDNFTAHLATAGMPDPDLVIRTSGEQRLSNFLLWQAAYAELIFDDALWPDFGAANLASAIAEYARRERRFGARPAMPAPVK</sequence>
<organism evidence="3 4">
    <name type="scientific">Acidiphilium rubrum</name>
    <dbReference type="NCBI Taxonomy" id="526"/>
    <lineage>
        <taxon>Bacteria</taxon>
        <taxon>Pseudomonadati</taxon>
        <taxon>Pseudomonadota</taxon>
        <taxon>Alphaproteobacteria</taxon>
        <taxon>Acetobacterales</taxon>
        <taxon>Acidocellaceae</taxon>
        <taxon>Acidiphilium</taxon>
    </lineage>
</organism>
<keyword evidence="2" id="KW-0460">Magnesium</keyword>
<gene>
    <name evidence="3" type="ORF">SAMN05421828_1517</name>
</gene>
<evidence type="ECO:0000313" key="3">
    <source>
        <dbReference type="EMBL" id="SIR54732.1"/>
    </source>
</evidence>
<comment type="similarity">
    <text evidence="2">Belongs to the UPP synthase family.</text>
</comment>
<dbReference type="GO" id="GO:0005829">
    <property type="term" value="C:cytosol"/>
    <property type="evidence" value="ECO:0007669"/>
    <property type="project" value="TreeGrafter"/>
</dbReference>
<evidence type="ECO:0000256" key="1">
    <source>
        <dbReference type="ARBA" id="ARBA00022679"/>
    </source>
</evidence>
<dbReference type="AlphaFoldDB" id="A0A8G2CP33"/>
<dbReference type="OrthoDB" id="4191603at2"/>
<dbReference type="NCBIfam" id="NF011408">
    <property type="entry name" value="PRK14834.1"/>
    <property type="match status" value="1"/>
</dbReference>
<dbReference type="Pfam" id="PF01255">
    <property type="entry name" value="Prenyltransf"/>
    <property type="match status" value="1"/>
</dbReference>
<feature type="binding site" evidence="2">
    <location>
        <position position="69"/>
    </location>
    <ligand>
        <name>substrate</name>
    </ligand>
</feature>
<name>A0A8G2CP33_ACIRU</name>
<evidence type="ECO:0000256" key="2">
    <source>
        <dbReference type="HAMAP-Rule" id="MF_01139"/>
    </source>
</evidence>
<dbReference type="SUPFAM" id="SSF64005">
    <property type="entry name" value="Undecaprenyl diphosphate synthase"/>
    <property type="match status" value="1"/>
</dbReference>
<dbReference type="EMBL" id="FTNE01000051">
    <property type="protein sequence ID" value="SIR54732.1"/>
    <property type="molecule type" value="Genomic_DNA"/>
</dbReference>
<feature type="binding site" evidence="2">
    <location>
        <begin position="19"/>
        <end position="22"/>
    </location>
    <ligand>
        <name>substrate</name>
    </ligand>
</feature>
<dbReference type="GO" id="GO:0000287">
    <property type="term" value="F:magnesium ion binding"/>
    <property type="evidence" value="ECO:0007669"/>
    <property type="project" value="UniProtKB-UniRule"/>
</dbReference>
<dbReference type="PROSITE" id="PS01066">
    <property type="entry name" value="UPP_SYNTHASE"/>
    <property type="match status" value="1"/>
</dbReference>
<dbReference type="RefSeq" id="WP_029314054.1">
    <property type="nucleotide sequence ID" value="NZ_FTNE01000051.1"/>
</dbReference>
<dbReference type="CDD" id="cd00475">
    <property type="entry name" value="Cis_IPPS"/>
    <property type="match status" value="1"/>
</dbReference>
<feature type="active site" description="Proton acceptor" evidence="2">
    <location>
        <position position="66"/>
    </location>
</feature>
<feature type="binding site" evidence="2">
    <location>
        <position position="67"/>
    </location>
    <ligand>
        <name>substrate</name>
    </ligand>
</feature>
<dbReference type="PANTHER" id="PTHR10291">
    <property type="entry name" value="DEHYDRODOLICHYL DIPHOSPHATE SYNTHASE FAMILY MEMBER"/>
    <property type="match status" value="1"/>
</dbReference>
<keyword evidence="4" id="KW-1185">Reference proteome</keyword>
<evidence type="ECO:0000313" key="4">
    <source>
        <dbReference type="Proteomes" id="UP000186308"/>
    </source>
</evidence>
<dbReference type="FunFam" id="3.40.1180.10:FF:000001">
    <property type="entry name" value="(2E,6E)-farnesyl-diphosphate-specific ditrans,polycis-undecaprenyl-diphosphate synthase"/>
    <property type="match status" value="1"/>
</dbReference>
<feature type="active site" evidence="2">
    <location>
        <position position="18"/>
    </location>
</feature>
<dbReference type="NCBIfam" id="TIGR00055">
    <property type="entry name" value="uppS"/>
    <property type="match status" value="1"/>
</dbReference>
<feature type="binding site" evidence="2">
    <location>
        <position position="205"/>
    </location>
    <ligand>
        <name>Mg(2+)</name>
        <dbReference type="ChEBI" id="CHEBI:18420"/>
    </ligand>
</feature>
<protein>
    <recommendedName>
        <fullName evidence="2">Isoprenyl transferase</fullName>
        <ecNumber evidence="2">2.5.1.-</ecNumber>
    </recommendedName>
</protein>
<dbReference type="PANTHER" id="PTHR10291:SF0">
    <property type="entry name" value="DEHYDRODOLICHYL DIPHOSPHATE SYNTHASE 2"/>
    <property type="match status" value="1"/>
</dbReference>
<feature type="binding site" evidence="2">
    <location>
        <begin position="63"/>
        <end position="65"/>
    </location>
    <ligand>
        <name>substrate</name>
    </ligand>
</feature>
<dbReference type="InterPro" id="IPR018520">
    <property type="entry name" value="UPP_synth-like_CS"/>
</dbReference>
<keyword evidence="1 2" id="KW-0808">Transferase</keyword>
<dbReference type="InterPro" id="IPR001441">
    <property type="entry name" value="UPP_synth-like"/>
</dbReference>